<dbReference type="Gene3D" id="3.40.190.10">
    <property type="entry name" value="Periplasmic binding protein-like II"/>
    <property type="match status" value="1"/>
</dbReference>
<evidence type="ECO:0000256" key="5">
    <source>
        <dbReference type="SAM" id="SignalP"/>
    </source>
</evidence>
<sequence>MSKSSARLNRRQFLTLAGAGAIATGLAACVPAAPVGDAGDGAMEDVQLQFVTNHGDVEIPFFQQVVDNFTEANPHVQIDLLNVSTEYYTKINTQGVGGDLPDIFYTRTFDVVPYASKEWTINLQPLVERDSVDTDDFWEAEVEQITYQGDLYALPYDFSNLGVAYNINIFNEAGLEVPDGSWDWDGLRTVAESLTTREDGRTTRWGWAAHPWPWVWVGIIAANGGGILNEDQTECIMASPENIETLSFFKGLWSDGTIPEQGAMPQGVEGFSAGILAMTTMGSWATQWRRAAIGDSFDWDVTAYPFGSEGRRAVSAAGGAWGIATNSDHVEETWQFNVHLTSTESTNILISEPVRSIPGRKSSVPAWTEAAAREDLPPRNVEVFAEMMEDAYSAPFPAYWKDLETIWFNRVAPLISGGDPSVDVAESLGKFQDEVNELIAIS</sequence>
<feature type="signal peptide" evidence="5">
    <location>
        <begin position="1"/>
        <end position="27"/>
    </location>
</feature>
<gene>
    <name evidence="6" type="ORF">F4Y08_04345</name>
</gene>
<evidence type="ECO:0000256" key="4">
    <source>
        <dbReference type="ARBA" id="ARBA00022729"/>
    </source>
</evidence>
<dbReference type="InterPro" id="IPR006059">
    <property type="entry name" value="SBP"/>
</dbReference>
<dbReference type="PANTHER" id="PTHR43649:SF31">
    <property type="entry name" value="SN-GLYCEROL-3-PHOSPHATE-BINDING PERIPLASMIC PROTEIN UGPB"/>
    <property type="match status" value="1"/>
</dbReference>
<comment type="caution">
    <text evidence="6">The sequence shown here is derived from an EMBL/GenBank/DDBJ whole genome shotgun (WGS) entry which is preliminary data.</text>
</comment>
<comment type="similarity">
    <text evidence="2">Belongs to the bacterial solute-binding protein 1 family.</text>
</comment>
<dbReference type="PROSITE" id="PS51257">
    <property type="entry name" value="PROKAR_LIPOPROTEIN"/>
    <property type="match status" value="1"/>
</dbReference>
<dbReference type="Pfam" id="PF13416">
    <property type="entry name" value="SBP_bac_8"/>
    <property type="match status" value="1"/>
</dbReference>
<reference evidence="6" key="1">
    <citation type="submission" date="2019-09" db="EMBL/GenBank/DDBJ databases">
        <title>Characterisation of the sponge microbiome using genome-centric metagenomics.</title>
        <authorList>
            <person name="Engelberts J.P."/>
            <person name="Robbins S.J."/>
            <person name="De Goeij J.M."/>
            <person name="Aranda M."/>
            <person name="Bell S.C."/>
            <person name="Webster N.S."/>
        </authorList>
    </citation>
    <scope>NUCLEOTIDE SEQUENCE</scope>
    <source>
        <strain evidence="6">SB0662_bin_9</strain>
    </source>
</reference>
<protein>
    <submittedName>
        <fullName evidence="6">Extracellular solute-binding protein</fullName>
    </submittedName>
</protein>
<evidence type="ECO:0000313" key="6">
    <source>
        <dbReference type="EMBL" id="MYD89559.1"/>
    </source>
</evidence>
<evidence type="ECO:0000256" key="1">
    <source>
        <dbReference type="ARBA" id="ARBA00004196"/>
    </source>
</evidence>
<organism evidence="6">
    <name type="scientific">Caldilineaceae bacterium SB0662_bin_9</name>
    <dbReference type="NCBI Taxonomy" id="2605258"/>
    <lineage>
        <taxon>Bacteria</taxon>
        <taxon>Bacillati</taxon>
        <taxon>Chloroflexota</taxon>
        <taxon>Caldilineae</taxon>
        <taxon>Caldilineales</taxon>
        <taxon>Caldilineaceae</taxon>
    </lineage>
</organism>
<dbReference type="PANTHER" id="PTHR43649">
    <property type="entry name" value="ARABINOSE-BINDING PROTEIN-RELATED"/>
    <property type="match status" value="1"/>
</dbReference>
<dbReference type="InterPro" id="IPR006311">
    <property type="entry name" value="TAT_signal"/>
</dbReference>
<keyword evidence="4 5" id="KW-0732">Signal</keyword>
<proteinExistence type="inferred from homology"/>
<dbReference type="EMBL" id="VXPY01000028">
    <property type="protein sequence ID" value="MYD89559.1"/>
    <property type="molecule type" value="Genomic_DNA"/>
</dbReference>
<feature type="chain" id="PRO_5025578748" evidence="5">
    <location>
        <begin position="28"/>
        <end position="442"/>
    </location>
</feature>
<evidence type="ECO:0000256" key="3">
    <source>
        <dbReference type="ARBA" id="ARBA00022448"/>
    </source>
</evidence>
<dbReference type="InterPro" id="IPR050490">
    <property type="entry name" value="Bact_solute-bd_prot1"/>
</dbReference>
<dbReference type="AlphaFoldDB" id="A0A6B1DPA5"/>
<accession>A0A6B1DPA5</accession>
<dbReference type="PROSITE" id="PS51318">
    <property type="entry name" value="TAT"/>
    <property type="match status" value="1"/>
</dbReference>
<name>A0A6B1DPA5_9CHLR</name>
<dbReference type="CDD" id="cd13585">
    <property type="entry name" value="PBP2_TMBP_like"/>
    <property type="match status" value="1"/>
</dbReference>
<evidence type="ECO:0000256" key="2">
    <source>
        <dbReference type="ARBA" id="ARBA00008520"/>
    </source>
</evidence>
<dbReference type="SUPFAM" id="SSF53850">
    <property type="entry name" value="Periplasmic binding protein-like II"/>
    <property type="match status" value="1"/>
</dbReference>
<comment type="subcellular location">
    <subcellularLocation>
        <location evidence="1">Cell envelope</location>
    </subcellularLocation>
</comment>
<keyword evidence="3" id="KW-0813">Transport</keyword>
<dbReference type="GO" id="GO:0030313">
    <property type="term" value="C:cell envelope"/>
    <property type="evidence" value="ECO:0007669"/>
    <property type="project" value="UniProtKB-SubCell"/>
</dbReference>